<organism evidence="1 2">
    <name type="scientific">Piscirickettsia litoralis</name>
    <dbReference type="NCBI Taxonomy" id="1891921"/>
    <lineage>
        <taxon>Bacteria</taxon>
        <taxon>Pseudomonadati</taxon>
        <taxon>Pseudomonadota</taxon>
        <taxon>Gammaproteobacteria</taxon>
        <taxon>Thiotrichales</taxon>
        <taxon>Piscirickettsiaceae</taxon>
        <taxon>Piscirickettsia</taxon>
    </lineage>
</organism>
<name>A0ABX3A777_9GAMM</name>
<dbReference type="Proteomes" id="UP000094329">
    <property type="component" value="Unassembled WGS sequence"/>
</dbReference>
<accession>A0ABX3A777</accession>
<comment type="caution">
    <text evidence="1">The sequence shown here is derived from an EMBL/GenBank/DDBJ whole genome shotgun (WGS) entry which is preliminary data.</text>
</comment>
<protein>
    <submittedName>
        <fullName evidence="1">Uncharacterized protein</fullName>
    </submittedName>
</protein>
<evidence type="ECO:0000313" key="2">
    <source>
        <dbReference type="Proteomes" id="UP000094329"/>
    </source>
</evidence>
<dbReference type="RefSeq" id="WP_069313275.1">
    <property type="nucleotide sequence ID" value="NZ_MDTU01000001.1"/>
</dbReference>
<dbReference type="EMBL" id="MDTU01000001">
    <property type="protein sequence ID" value="ODN43478.1"/>
    <property type="molecule type" value="Genomic_DNA"/>
</dbReference>
<proteinExistence type="predicted"/>
<keyword evidence="2" id="KW-1185">Reference proteome</keyword>
<evidence type="ECO:0000313" key="1">
    <source>
        <dbReference type="EMBL" id="ODN43478.1"/>
    </source>
</evidence>
<sequence length="282" mass="32496">MPKEFQQGNNNHTQLKDKRIIKSPVNSISTFETSYDTQVKLWNEYYAGTGLDTAEITNSAKLSTPYIDGEYPDVNSLVDCIVQMLKRDFVMQDCQDRRNFIADPYGNVFPIDFGQVHTPESSRFYDTYKSDVLQQLRKLTKKTECYRTYDDCLAEINEHKNKELLKKLCKKAETKVHNRRWTLGGAGKRVNIGTDSFVVPGHLAKAIKSSKSKITMNPEEFQSNLLDSLRQHKTSKVKWMTSRDVWTQDLYDGKTDNPSVFFQKLINDKRDKAAYSANSLCD</sequence>
<reference evidence="1 2" key="1">
    <citation type="submission" date="2016-08" db="EMBL/GenBank/DDBJ databases">
        <title>Draft genome sequence of Candidatus Piscirickettsia litoralis, from seawater.</title>
        <authorList>
            <person name="Wan X."/>
            <person name="Lee A.J."/>
            <person name="Hou S."/>
            <person name="Donachie S.P."/>
        </authorList>
    </citation>
    <scope>NUCLEOTIDE SEQUENCE [LARGE SCALE GENOMIC DNA]</scope>
    <source>
        <strain evidence="1 2">Y2</strain>
    </source>
</reference>
<gene>
    <name evidence="1" type="ORF">BGC07_11805</name>
</gene>